<proteinExistence type="inferred from homology"/>
<dbReference type="NCBIfam" id="TIGR00129">
    <property type="entry name" value="fdhD_narQ"/>
    <property type="match status" value="1"/>
</dbReference>
<dbReference type="PIRSF" id="PIRSF015626">
    <property type="entry name" value="FdhD"/>
    <property type="match status" value="1"/>
</dbReference>
<dbReference type="InterPro" id="IPR003786">
    <property type="entry name" value="FdhD"/>
</dbReference>
<dbReference type="GO" id="GO:0097163">
    <property type="term" value="F:sulfur carrier activity"/>
    <property type="evidence" value="ECO:0007669"/>
    <property type="project" value="UniProtKB-UniRule"/>
</dbReference>
<keyword evidence="1 3" id="KW-0963">Cytoplasm</keyword>
<organism evidence="4 5">
    <name type="scientific">Salibaculum griseiflavum</name>
    <dbReference type="NCBI Taxonomy" id="1914409"/>
    <lineage>
        <taxon>Bacteria</taxon>
        <taxon>Pseudomonadati</taxon>
        <taxon>Pseudomonadota</taxon>
        <taxon>Alphaproteobacteria</taxon>
        <taxon>Rhodobacterales</taxon>
        <taxon>Roseobacteraceae</taxon>
        <taxon>Salibaculum</taxon>
    </lineage>
</organism>
<keyword evidence="5" id="KW-1185">Reference proteome</keyword>
<evidence type="ECO:0000313" key="5">
    <source>
        <dbReference type="Proteomes" id="UP000245293"/>
    </source>
</evidence>
<comment type="function">
    <text evidence="3">Required for formate dehydrogenase (FDH) activity. Acts as a sulfur carrier protein that transfers sulfur from IscS to the molybdenum cofactor prior to its insertion into FDH.</text>
</comment>
<protein>
    <recommendedName>
        <fullName evidence="3">Sulfur carrier protein FdhD</fullName>
    </recommendedName>
</protein>
<feature type="active site" description="Cysteine persulfide intermediate" evidence="3">
    <location>
        <position position="107"/>
    </location>
</feature>
<keyword evidence="2 3" id="KW-0501">Molybdenum cofactor biosynthesis</keyword>
<name>A0A2V1P4X5_9RHOB</name>
<dbReference type="Proteomes" id="UP000245293">
    <property type="component" value="Unassembled WGS sequence"/>
</dbReference>
<gene>
    <name evidence="3" type="primary">fdhD</name>
    <name evidence="4" type="ORF">DFK10_06185</name>
</gene>
<reference evidence="5" key="1">
    <citation type="submission" date="2018-05" db="EMBL/GenBank/DDBJ databases">
        <authorList>
            <person name="Du Z."/>
            <person name="Wang X."/>
        </authorList>
    </citation>
    <scope>NUCLEOTIDE SEQUENCE [LARGE SCALE GENOMIC DNA]</scope>
    <source>
        <strain evidence="5">WDS4C29</strain>
    </source>
</reference>
<dbReference type="GO" id="GO:0005737">
    <property type="term" value="C:cytoplasm"/>
    <property type="evidence" value="ECO:0007669"/>
    <property type="project" value="UniProtKB-SubCell"/>
</dbReference>
<comment type="subcellular location">
    <subcellularLocation>
        <location evidence="3">Cytoplasm</location>
    </subcellularLocation>
</comment>
<dbReference type="RefSeq" id="WP_109387708.1">
    <property type="nucleotide sequence ID" value="NZ_QETF01000005.1"/>
</dbReference>
<dbReference type="PANTHER" id="PTHR30592:SF1">
    <property type="entry name" value="SULFUR CARRIER PROTEIN FDHD"/>
    <property type="match status" value="1"/>
</dbReference>
<dbReference type="EMBL" id="QETF01000005">
    <property type="protein sequence ID" value="PWG17366.1"/>
    <property type="molecule type" value="Genomic_DNA"/>
</dbReference>
<dbReference type="GO" id="GO:0006777">
    <property type="term" value="P:Mo-molybdopterin cofactor biosynthetic process"/>
    <property type="evidence" value="ECO:0007669"/>
    <property type="project" value="UniProtKB-UniRule"/>
</dbReference>
<comment type="similarity">
    <text evidence="3">Belongs to the FdhD family.</text>
</comment>
<accession>A0A2V1P4X5</accession>
<dbReference type="PANTHER" id="PTHR30592">
    <property type="entry name" value="FORMATE DEHYDROGENASE"/>
    <property type="match status" value="1"/>
</dbReference>
<dbReference type="OrthoDB" id="3197277at2"/>
<dbReference type="GO" id="GO:0016783">
    <property type="term" value="F:sulfurtransferase activity"/>
    <property type="evidence" value="ECO:0007669"/>
    <property type="project" value="InterPro"/>
</dbReference>
<dbReference type="Gene3D" id="3.40.140.10">
    <property type="entry name" value="Cytidine Deaminase, domain 2"/>
    <property type="match status" value="1"/>
</dbReference>
<dbReference type="Gene3D" id="3.10.20.10">
    <property type="match status" value="1"/>
</dbReference>
<dbReference type="InterPro" id="IPR016193">
    <property type="entry name" value="Cytidine_deaminase-like"/>
</dbReference>
<evidence type="ECO:0000313" key="4">
    <source>
        <dbReference type="EMBL" id="PWG17366.1"/>
    </source>
</evidence>
<comment type="caution">
    <text evidence="3">Lacks conserved residue(s) required for the propagation of feature annotation.</text>
</comment>
<sequence>MTGARATSTRIVRDGRAVAGTRALPEEVPVALVYNGTTQAVMMATPADLEDLGRGFTVTEGLAGRDEIDAPEVVTHETGIEVRMWLPEGRAAAMAARRRAMTGPVGCGLCGVDSLDQVLRELPPVGEGVKVAPSDIARAMAELRAGQALHDRTRAVHGAGFYLPGQGLVAVREDVGRHNALDKLIGAVGDCSAGMIVLTSRVSVEMVQKSAMAGAGVIAAVSAPTTLAVRTAEAAGLTLVALARDETFEIFTHAKRVTEEGEDVA</sequence>
<keyword evidence="4" id="KW-0808">Transferase</keyword>
<dbReference type="SUPFAM" id="SSF53927">
    <property type="entry name" value="Cytidine deaminase-like"/>
    <property type="match status" value="1"/>
</dbReference>
<dbReference type="Pfam" id="PF02634">
    <property type="entry name" value="FdhD-NarQ"/>
    <property type="match status" value="1"/>
</dbReference>
<dbReference type="AlphaFoldDB" id="A0A2V1P4X5"/>
<comment type="caution">
    <text evidence="4">The sequence shown here is derived from an EMBL/GenBank/DDBJ whole genome shotgun (WGS) entry which is preliminary data.</text>
</comment>
<evidence type="ECO:0000256" key="1">
    <source>
        <dbReference type="ARBA" id="ARBA00022490"/>
    </source>
</evidence>
<evidence type="ECO:0000256" key="3">
    <source>
        <dbReference type="HAMAP-Rule" id="MF_00187"/>
    </source>
</evidence>
<evidence type="ECO:0000256" key="2">
    <source>
        <dbReference type="ARBA" id="ARBA00023150"/>
    </source>
</evidence>
<dbReference type="HAMAP" id="MF_00187">
    <property type="entry name" value="FdhD"/>
    <property type="match status" value="1"/>
</dbReference>